<dbReference type="SUPFAM" id="SSF49785">
    <property type="entry name" value="Galactose-binding domain-like"/>
    <property type="match status" value="1"/>
</dbReference>
<name>A0A644WWT4_9ZZZZ</name>
<dbReference type="NCBIfam" id="NF038128">
    <property type="entry name" value="choice_anch_J"/>
    <property type="match status" value="1"/>
</dbReference>
<organism evidence="1">
    <name type="scientific">bioreactor metagenome</name>
    <dbReference type="NCBI Taxonomy" id="1076179"/>
    <lineage>
        <taxon>unclassified sequences</taxon>
        <taxon>metagenomes</taxon>
        <taxon>ecological metagenomes</taxon>
    </lineage>
</organism>
<dbReference type="Gene3D" id="2.60.120.260">
    <property type="entry name" value="Galactose-binding domain-like"/>
    <property type="match status" value="1"/>
</dbReference>
<dbReference type="EMBL" id="VSSQ01001433">
    <property type="protein sequence ID" value="MPM08282.1"/>
    <property type="molecule type" value="Genomic_DNA"/>
</dbReference>
<dbReference type="AlphaFoldDB" id="A0A644WWT4"/>
<gene>
    <name evidence="1" type="ORF">SDC9_54594</name>
</gene>
<comment type="caution">
    <text evidence="1">The sequence shown here is derived from an EMBL/GenBank/DDBJ whole genome shotgun (WGS) entry which is preliminary data.</text>
</comment>
<accession>A0A644WWT4</accession>
<dbReference type="InterPro" id="IPR008979">
    <property type="entry name" value="Galactose-bd-like_sf"/>
</dbReference>
<reference evidence="1" key="1">
    <citation type="submission" date="2019-08" db="EMBL/GenBank/DDBJ databases">
        <authorList>
            <person name="Kucharzyk K."/>
            <person name="Murdoch R.W."/>
            <person name="Higgins S."/>
            <person name="Loffler F."/>
        </authorList>
    </citation>
    <scope>NUCLEOTIDE SEQUENCE</scope>
</reference>
<sequence length="537" mass="57931">MKKLLFLLTLSALIGVSSMQAADVLTLGNADFETAWTGLTDYGDPEIILKKVGAIATGVTGWTGDVGNGGLTIYQGPGRTGSNAAVLVNTDDTRGCRFYNNSVMTLTKGGQYKLTFYARGSATLVNVSLFQSGKRPTISEVTGPNAAGVYDATKTANSPISLGNTWTKMEYYFTVPVASAYTDYKLYFAFYKTQSPALDGSNLNDIFMIDDITFEPFVDNTIATLTEITVGGKAINNFNPNTTTYNILTNNATIPAIVGTPTDATATVVVGEPVQVDNTIAYEIEVTAADGVTKKVYTVVFNVTNDVVLQGFTSDLLPAGWISSQTSGTNDWMIDQNANYNNGLYMGSYSVRIRGGGAGNPSITSGWLMIPNLDLPDLLTFYMKTRVAGTSTFSVYKRPASEATFTDLTGWTLCETLTEPFDATFTEKSVSINSNQLTDILFYVEKEDEKIPFALDDIRITLKDTTTGNTQTSASKVIFKTSKGLLSFESPEHVNYAVRTLTGAAVKVGQGNHVSLRLPQGFYLVEINGKTQKVVIP</sequence>
<evidence type="ECO:0000313" key="1">
    <source>
        <dbReference type="EMBL" id="MPM08282.1"/>
    </source>
</evidence>
<proteinExistence type="predicted"/>
<protein>
    <submittedName>
        <fullName evidence="1">Uncharacterized protein</fullName>
    </submittedName>
</protein>